<evidence type="ECO:0000313" key="2">
    <source>
        <dbReference type="Proteomes" id="UP000403266"/>
    </source>
</evidence>
<organism evidence="1 2">
    <name type="scientific">Microvirga tunisiensis</name>
    <dbReference type="NCBI Taxonomy" id="2108360"/>
    <lineage>
        <taxon>Bacteria</taxon>
        <taxon>Pseudomonadati</taxon>
        <taxon>Pseudomonadota</taxon>
        <taxon>Alphaproteobacteria</taxon>
        <taxon>Hyphomicrobiales</taxon>
        <taxon>Methylobacteriaceae</taxon>
        <taxon>Microvirga</taxon>
    </lineage>
</organism>
<dbReference type="EMBL" id="VOSK01000109">
    <property type="protein sequence ID" value="MPR27837.1"/>
    <property type="molecule type" value="Genomic_DNA"/>
</dbReference>
<reference evidence="1 2" key="1">
    <citation type="journal article" date="2019" name="Syst. Appl. Microbiol.">
        <title>Microvirga tunisiensis sp. nov., a root nodule symbiotic bacterium isolated from Lupinus micranthus and L. luteus grown in Northern Tunisia.</title>
        <authorList>
            <person name="Msaddak A."/>
            <person name="Rejili M."/>
            <person name="Duran D."/>
            <person name="Mars M."/>
            <person name="Palacios J.M."/>
            <person name="Ruiz-Argueso T."/>
            <person name="Rey L."/>
            <person name="Imperial J."/>
        </authorList>
    </citation>
    <scope>NUCLEOTIDE SEQUENCE [LARGE SCALE GENOMIC DNA]</scope>
    <source>
        <strain evidence="1 2">Lmie10</strain>
    </source>
</reference>
<dbReference type="Proteomes" id="UP000403266">
    <property type="component" value="Unassembled WGS sequence"/>
</dbReference>
<sequence>IQHALHMSQEERVARWQVMSKVLWNSDVSRWAAAFIKDLAANKASRTRSKMALATKESDNR</sequence>
<dbReference type="AlphaFoldDB" id="A0A5N7MLG2"/>
<protein>
    <submittedName>
        <fullName evidence="1">Trehalose-6-phosphate synthase</fullName>
    </submittedName>
</protein>
<evidence type="ECO:0000313" key="1">
    <source>
        <dbReference type="EMBL" id="MPR27837.1"/>
    </source>
</evidence>
<keyword evidence="2" id="KW-1185">Reference proteome</keyword>
<proteinExistence type="predicted"/>
<name>A0A5N7MLG2_9HYPH</name>
<feature type="non-terminal residue" evidence="1">
    <location>
        <position position="1"/>
    </location>
</feature>
<accession>A0A5N7MLG2</accession>
<comment type="caution">
    <text evidence="1">The sequence shown here is derived from an EMBL/GenBank/DDBJ whole genome shotgun (WGS) entry which is preliminary data.</text>
</comment>
<gene>
    <name evidence="1" type="ORF">FS320_22375</name>
</gene>